<feature type="transmembrane region" description="Helical" evidence="9">
    <location>
        <begin position="359"/>
        <end position="378"/>
    </location>
</feature>
<evidence type="ECO:0000259" key="10">
    <source>
        <dbReference type="PROSITE" id="PS50262"/>
    </source>
</evidence>
<evidence type="ECO:0000256" key="6">
    <source>
        <dbReference type="ARBA" id="ARBA00023170"/>
    </source>
</evidence>
<evidence type="ECO:0000256" key="9">
    <source>
        <dbReference type="SAM" id="Phobius"/>
    </source>
</evidence>
<evidence type="ECO:0000256" key="8">
    <source>
        <dbReference type="RuleBase" id="RU000688"/>
    </source>
</evidence>
<dbReference type="PANTHER" id="PTHR24243">
    <property type="entry name" value="G-PROTEIN COUPLED RECEPTOR"/>
    <property type="match status" value="1"/>
</dbReference>
<proteinExistence type="inferred from homology"/>
<accession>A0A9D4FUV2</accession>
<comment type="similarity">
    <text evidence="8">Belongs to the G-protein coupled receptor 1 family.</text>
</comment>
<reference evidence="11" key="2">
    <citation type="submission" date="2020-11" db="EMBL/GenBank/DDBJ databases">
        <authorList>
            <person name="McCartney M.A."/>
            <person name="Auch B."/>
            <person name="Kono T."/>
            <person name="Mallez S."/>
            <person name="Becker A."/>
            <person name="Gohl D.M."/>
            <person name="Silverstein K.A.T."/>
            <person name="Koren S."/>
            <person name="Bechman K.B."/>
            <person name="Herman A."/>
            <person name="Abrahante J.E."/>
            <person name="Garbe J."/>
        </authorList>
    </citation>
    <scope>NUCLEOTIDE SEQUENCE</scope>
    <source>
        <strain evidence="11">Duluth1</strain>
        <tissue evidence="11">Whole animal</tissue>
    </source>
</reference>
<gene>
    <name evidence="11" type="ORF">DPMN_156754</name>
</gene>
<keyword evidence="2 8" id="KW-0812">Transmembrane</keyword>
<keyword evidence="12" id="KW-1185">Reference proteome</keyword>
<keyword evidence="4 8" id="KW-0297">G-protein coupled receptor</keyword>
<evidence type="ECO:0000256" key="2">
    <source>
        <dbReference type="ARBA" id="ARBA00022692"/>
    </source>
</evidence>
<feature type="transmembrane region" description="Helical" evidence="9">
    <location>
        <begin position="208"/>
        <end position="231"/>
    </location>
</feature>
<reference evidence="11" key="1">
    <citation type="journal article" date="2019" name="bioRxiv">
        <title>The Genome of the Zebra Mussel, Dreissena polymorpha: A Resource for Invasive Species Research.</title>
        <authorList>
            <person name="McCartney M.A."/>
            <person name="Auch B."/>
            <person name="Kono T."/>
            <person name="Mallez S."/>
            <person name="Zhang Y."/>
            <person name="Obille A."/>
            <person name="Becker A."/>
            <person name="Abrahante J.E."/>
            <person name="Garbe J."/>
            <person name="Badalamenti J.P."/>
            <person name="Herman A."/>
            <person name="Mangelson H."/>
            <person name="Liachko I."/>
            <person name="Sullivan S."/>
            <person name="Sone E.D."/>
            <person name="Koren S."/>
            <person name="Silverstein K.A.T."/>
            <person name="Beckman K.B."/>
            <person name="Gohl D.M."/>
        </authorList>
    </citation>
    <scope>NUCLEOTIDE SEQUENCE</scope>
    <source>
        <strain evidence="11">Duluth1</strain>
        <tissue evidence="11">Whole animal</tissue>
    </source>
</reference>
<dbReference type="Pfam" id="PF00001">
    <property type="entry name" value="7tm_1"/>
    <property type="match status" value="1"/>
</dbReference>
<evidence type="ECO:0000256" key="4">
    <source>
        <dbReference type="ARBA" id="ARBA00023040"/>
    </source>
</evidence>
<dbReference type="GO" id="GO:0004930">
    <property type="term" value="F:G protein-coupled receptor activity"/>
    <property type="evidence" value="ECO:0007669"/>
    <property type="project" value="UniProtKB-KW"/>
</dbReference>
<keyword evidence="5 9" id="KW-0472">Membrane</keyword>
<dbReference type="EMBL" id="JAIWYP010000007">
    <property type="protein sequence ID" value="KAH3803055.1"/>
    <property type="molecule type" value="Genomic_DNA"/>
</dbReference>
<evidence type="ECO:0000313" key="12">
    <source>
        <dbReference type="Proteomes" id="UP000828390"/>
    </source>
</evidence>
<dbReference type="AlphaFoldDB" id="A0A9D4FUV2"/>
<name>A0A9D4FUV2_DREPO</name>
<feature type="transmembrane region" description="Helical" evidence="9">
    <location>
        <begin position="154"/>
        <end position="178"/>
    </location>
</feature>
<dbReference type="PRINTS" id="PR00237">
    <property type="entry name" value="GPCRRHODOPSN"/>
</dbReference>
<feature type="transmembrane region" description="Helical" evidence="9">
    <location>
        <begin position="114"/>
        <end position="133"/>
    </location>
</feature>
<sequence>MWAYNTLSDDGLNFTISSANVESLEDLNKRYADALLPLTITFGVFTLFGFLGNLLILIVFSLSREYRRNNFKVFVLTLAVIDLITCMTLMPAEMVKQRNFFEFENALQCKFKCFFNVFGASSSCLALLVISVDRFRKVVQPFKKQLTPKLAVKVLIGVAIVFPICLAIPGTVMCGINTTTMVNKYGTNTTIHLCETEERFEASVWRNIYKWIFIILLGGISMAYIILYTFVMRAAAKQIKAISLQRNNSSFDCIQTSGIFDPNMVIHEPTNDLSIRKENNSMHDIQNGVNGKHSVTRSSGQSHKRHTPMLQRHGFPTKTMIWFILTIVFIVTYLTHIILSLRVGRIVTMEPGEFASFSFFFRIYFVNHMINPLVYAIFVTRFRDSCRNIGPIIMEKLSQLLC</sequence>
<protein>
    <recommendedName>
        <fullName evidence="10">G-protein coupled receptors family 1 profile domain-containing protein</fullName>
    </recommendedName>
</protein>
<evidence type="ECO:0000313" key="11">
    <source>
        <dbReference type="EMBL" id="KAH3803055.1"/>
    </source>
</evidence>
<evidence type="ECO:0000256" key="1">
    <source>
        <dbReference type="ARBA" id="ARBA00004141"/>
    </source>
</evidence>
<dbReference type="Proteomes" id="UP000828390">
    <property type="component" value="Unassembled WGS sequence"/>
</dbReference>
<dbReference type="PROSITE" id="PS50262">
    <property type="entry name" value="G_PROTEIN_RECEP_F1_2"/>
    <property type="match status" value="1"/>
</dbReference>
<feature type="transmembrane region" description="Helical" evidence="9">
    <location>
        <begin position="34"/>
        <end position="61"/>
    </location>
</feature>
<feature type="transmembrane region" description="Helical" evidence="9">
    <location>
        <begin position="319"/>
        <end position="339"/>
    </location>
</feature>
<dbReference type="CDD" id="cd00637">
    <property type="entry name" value="7tm_classA_rhodopsin-like"/>
    <property type="match status" value="1"/>
</dbReference>
<dbReference type="InterPro" id="IPR017452">
    <property type="entry name" value="GPCR_Rhodpsn_7TM"/>
</dbReference>
<keyword evidence="3 9" id="KW-1133">Transmembrane helix</keyword>
<evidence type="ECO:0000256" key="7">
    <source>
        <dbReference type="ARBA" id="ARBA00023224"/>
    </source>
</evidence>
<evidence type="ECO:0000256" key="5">
    <source>
        <dbReference type="ARBA" id="ARBA00023136"/>
    </source>
</evidence>
<comment type="subcellular location">
    <subcellularLocation>
        <location evidence="1">Membrane</location>
        <topology evidence="1">Multi-pass membrane protein</topology>
    </subcellularLocation>
</comment>
<dbReference type="Gene3D" id="1.20.1070.10">
    <property type="entry name" value="Rhodopsin 7-helix transmembrane proteins"/>
    <property type="match status" value="1"/>
</dbReference>
<dbReference type="SUPFAM" id="SSF81321">
    <property type="entry name" value="Family A G protein-coupled receptor-like"/>
    <property type="match status" value="1"/>
</dbReference>
<keyword evidence="6 8" id="KW-0675">Receptor</keyword>
<evidence type="ECO:0000256" key="3">
    <source>
        <dbReference type="ARBA" id="ARBA00022989"/>
    </source>
</evidence>
<dbReference type="PANTHER" id="PTHR24243:SF208">
    <property type="entry name" value="PYROKININ-1 RECEPTOR"/>
    <property type="match status" value="1"/>
</dbReference>
<keyword evidence="7 8" id="KW-0807">Transducer</keyword>
<dbReference type="InterPro" id="IPR000276">
    <property type="entry name" value="GPCR_Rhodpsn"/>
</dbReference>
<organism evidence="11 12">
    <name type="scientific">Dreissena polymorpha</name>
    <name type="common">Zebra mussel</name>
    <name type="synonym">Mytilus polymorpha</name>
    <dbReference type="NCBI Taxonomy" id="45954"/>
    <lineage>
        <taxon>Eukaryota</taxon>
        <taxon>Metazoa</taxon>
        <taxon>Spiralia</taxon>
        <taxon>Lophotrochozoa</taxon>
        <taxon>Mollusca</taxon>
        <taxon>Bivalvia</taxon>
        <taxon>Autobranchia</taxon>
        <taxon>Heteroconchia</taxon>
        <taxon>Euheterodonta</taxon>
        <taxon>Imparidentia</taxon>
        <taxon>Neoheterodontei</taxon>
        <taxon>Myida</taxon>
        <taxon>Dreissenoidea</taxon>
        <taxon>Dreissenidae</taxon>
        <taxon>Dreissena</taxon>
    </lineage>
</organism>
<comment type="caution">
    <text evidence="11">The sequence shown here is derived from an EMBL/GenBank/DDBJ whole genome shotgun (WGS) entry which is preliminary data.</text>
</comment>
<feature type="domain" description="G-protein coupled receptors family 1 profile" evidence="10">
    <location>
        <begin position="52"/>
        <end position="375"/>
    </location>
</feature>
<dbReference type="GO" id="GO:0016020">
    <property type="term" value="C:membrane"/>
    <property type="evidence" value="ECO:0007669"/>
    <property type="project" value="UniProtKB-SubCell"/>
</dbReference>
<feature type="transmembrane region" description="Helical" evidence="9">
    <location>
        <begin position="73"/>
        <end position="94"/>
    </location>
</feature>
<dbReference type="PROSITE" id="PS00237">
    <property type="entry name" value="G_PROTEIN_RECEP_F1_1"/>
    <property type="match status" value="1"/>
</dbReference>